<reference evidence="2" key="2">
    <citation type="submission" date="2021-04" db="EMBL/GenBank/DDBJ databases">
        <authorList>
            <person name="Gilroy R."/>
        </authorList>
    </citation>
    <scope>NUCLEOTIDE SEQUENCE</scope>
    <source>
        <strain evidence="2">ChiSxjej5B17-1746</strain>
    </source>
</reference>
<reference evidence="2" key="1">
    <citation type="journal article" date="2021" name="PeerJ">
        <title>Extensive microbial diversity within the chicken gut microbiome revealed by metagenomics and culture.</title>
        <authorList>
            <person name="Gilroy R."/>
            <person name="Ravi A."/>
            <person name="Getino M."/>
            <person name="Pursley I."/>
            <person name="Horton D.L."/>
            <person name="Alikhan N.F."/>
            <person name="Baker D."/>
            <person name="Gharbi K."/>
            <person name="Hall N."/>
            <person name="Watson M."/>
            <person name="Adriaenssens E.M."/>
            <person name="Foster-Nyarko E."/>
            <person name="Jarju S."/>
            <person name="Secka A."/>
            <person name="Antonio M."/>
            <person name="Oren A."/>
            <person name="Chaudhuri R.R."/>
            <person name="La Ragione R."/>
            <person name="Hildebrand F."/>
            <person name="Pallen M.J."/>
        </authorList>
    </citation>
    <scope>NUCLEOTIDE SEQUENCE</scope>
    <source>
        <strain evidence="2">ChiSxjej5B17-1746</strain>
    </source>
</reference>
<proteinExistence type="predicted"/>
<gene>
    <name evidence="2" type="ORF">H9874_11840</name>
</gene>
<organism evidence="2 3">
    <name type="scientific">Candidatus Bilophila faecipullorum</name>
    <dbReference type="NCBI Taxonomy" id="2838482"/>
    <lineage>
        <taxon>Bacteria</taxon>
        <taxon>Pseudomonadati</taxon>
        <taxon>Thermodesulfobacteriota</taxon>
        <taxon>Desulfovibrionia</taxon>
        <taxon>Desulfovibrionales</taxon>
        <taxon>Desulfovibrionaceae</taxon>
        <taxon>Bilophila</taxon>
    </lineage>
</organism>
<keyword evidence="1" id="KW-0175">Coiled coil</keyword>
<name>A0A9D1U9L1_9BACT</name>
<comment type="caution">
    <text evidence="2">The sequence shown here is derived from an EMBL/GenBank/DDBJ whole genome shotgun (WGS) entry which is preliminary data.</text>
</comment>
<dbReference type="EMBL" id="DXGI01000444">
    <property type="protein sequence ID" value="HIW79814.1"/>
    <property type="molecule type" value="Genomic_DNA"/>
</dbReference>
<dbReference type="AlphaFoldDB" id="A0A9D1U9L1"/>
<accession>A0A9D1U9L1</accession>
<feature type="coiled-coil region" evidence="1">
    <location>
        <begin position="45"/>
        <end position="76"/>
    </location>
</feature>
<evidence type="ECO:0000313" key="2">
    <source>
        <dbReference type="EMBL" id="HIW79814.1"/>
    </source>
</evidence>
<evidence type="ECO:0000313" key="3">
    <source>
        <dbReference type="Proteomes" id="UP000824264"/>
    </source>
</evidence>
<dbReference type="Proteomes" id="UP000824264">
    <property type="component" value="Unassembled WGS sequence"/>
</dbReference>
<evidence type="ECO:0000256" key="1">
    <source>
        <dbReference type="SAM" id="Coils"/>
    </source>
</evidence>
<sequence length="153" mass="17639">MSQEIAVITAHARPIGPNMTYVREETILVSEPLTDAERLEYGQEMADSLAKIEEYEDALDAERKRYKRLIEEQEKIAQSAAKLYRDGKAEREVHCDLIKDWDKCEMVWIEAEPPYREVLRRPMTAEERQGSFLEKPLAAPAADDVIDVDAEEQ</sequence>
<protein>
    <submittedName>
        <fullName evidence="2">Uncharacterized protein</fullName>
    </submittedName>
</protein>